<dbReference type="RefSeq" id="WP_100746685.1">
    <property type="nucleotide sequence ID" value="NZ_NPEF02000015.1"/>
</dbReference>
<proteinExistence type="predicted"/>
<reference evidence="1 3" key="2">
    <citation type="journal article" date="2018" name="Microb. Genom.">
        <title>Deciphering the unexplored Leptospira diversity from soils uncovers genomic evolution to virulence.</title>
        <authorList>
            <person name="Thibeaux R."/>
            <person name="Iraola G."/>
            <person name="Ferres I."/>
            <person name="Bierque E."/>
            <person name="Girault D."/>
            <person name="Soupe-Gilbert M.E."/>
            <person name="Picardeau M."/>
            <person name="Goarant C."/>
        </authorList>
    </citation>
    <scope>NUCLEOTIDE SEQUENCE [LARGE SCALE GENOMIC DNA]</scope>
    <source>
        <strain evidence="1 3">ATI7-C-A5</strain>
    </source>
</reference>
<evidence type="ECO:0000313" key="3">
    <source>
        <dbReference type="Proteomes" id="UP000232122"/>
    </source>
</evidence>
<evidence type="ECO:0000313" key="1">
    <source>
        <dbReference type="EMBL" id="MDV6236654.1"/>
    </source>
</evidence>
<organism evidence="2">
    <name type="scientific">Leptospira ellisii</name>
    <dbReference type="NCBI Taxonomy" id="2023197"/>
    <lineage>
        <taxon>Bacteria</taxon>
        <taxon>Pseudomonadati</taxon>
        <taxon>Spirochaetota</taxon>
        <taxon>Spirochaetia</taxon>
        <taxon>Leptospirales</taxon>
        <taxon>Leptospiraceae</taxon>
        <taxon>Leptospira</taxon>
    </lineage>
</organism>
<dbReference type="EMBL" id="NPEF02000015">
    <property type="protein sequence ID" value="MDV6236654.1"/>
    <property type="molecule type" value="Genomic_DNA"/>
</dbReference>
<reference evidence="1" key="3">
    <citation type="submission" date="2023-10" db="EMBL/GenBank/DDBJ databases">
        <authorList>
            <person name="Picardeau M."/>
            <person name="Thibeaux R."/>
        </authorList>
    </citation>
    <scope>NUCLEOTIDE SEQUENCE</scope>
    <source>
        <strain evidence="1">ATI7-C-A5</strain>
    </source>
</reference>
<accession>A0A2N0B8K9</accession>
<sequence length="309" mass="33846">MSKSFSSVLPLILLTLCFCNPNENSEKTKRLASTAIPLLLSEQKASDELPNYDFIESLNPRINGYAETSYNDLGIVHQENLGGSDNVAISIRALQATDPLVIDIRTKKTFSGGNIFVKLDGVAISGNLSRADSKSLRFISAEPMSPNRIYSVTVSDMISLDTGEIFDAFSYAVYSRIKDDANHFNNAAATANCGGTTTCDLDYRYMIFNVSPLFLSACNYLYIDSMLYENNLFGGTPVTIVAESFQPYLNPDPKRALIIYLSGNTTVPLSHQNPAAAQFDSMIIISRTSGASEIGYINSIYDNGSIQFF</sequence>
<comment type="caution">
    <text evidence="2">The sequence shown here is derived from an EMBL/GenBank/DDBJ whole genome shotgun (WGS) entry which is preliminary data.</text>
</comment>
<dbReference type="EMBL" id="NPEF01000102">
    <property type="protein sequence ID" value="PJZ92833.1"/>
    <property type="molecule type" value="Genomic_DNA"/>
</dbReference>
<accession>A0A2N0BLV0</accession>
<dbReference type="Proteomes" id="UP000232122">
    <property type="component" value="Unassembled WGS sequence"/>
</dbReference>
<keyword evidence="3" id="KW-1185">Reference proteome</keyword>
<dbReference type="AlphaFoldDB" id="A0A2N0BLV0"/>
<reference evidence="2" key="1">
    <citation type="submission" date="2017-07" db="EMBL/GenBank/DDBJ databases">
        <title>Leptospira spp. isolated from tropical soils.</title>
        <authorList>
            <person name="Thibeaux R."/>
            <person name="Iraola G."/>
            <person name="Ferres I."/>
            <person name="Bierque E."/>
            <person name="Girault D."/>
            <person name="Soupe-Gilbert M.-E."/>
            <person name="Picardeau M."/>
            <person name="Goarant C."/>
        </authorList>
    </citation>
    <scope>NUCLEOTIDE SEQUENCE [LARGE SCALE GENOMIC DNA]</scope>
    <source>
        <strain evidence="2">ATI7-C-A5</strain>
    </source>
</reference>
<protein>
    <submittedName>
        <fullName evidence="2">Uncharacterized protein</fullName>
    </submittedName>
</protein>
<name>A0A2N0BLV0_9LEPT</name>
<evidence type="ECO:0000313" key="2">
    <source>
        <dbReference type="EMBL" id="PJZ92833.1"/>
    </source>
</evidence>
<gene>
    <name evidence="1" type="ORF">CH379_013570</name>
    <name evidence="2" type="ORF">CH379_11115</name>
</gene>